<evidence type="ECO:0000259" key="2">
    <source>
        <dbReference type="Pfam" id="PF00501"/>
    </source>
</evidence>
<dbReference type="PROSITE" id="PS00455">
    <property type="entry name" value="AMP_BINDING"/>
    <property type="match status" value="1"/>
</dbReference>
<dbReference type="InterPro" id="IPR045851">
    <property type="entry name" value="AMP-bd_C_sf"/>
</dbReference>
<protein>
    <submittedName>
        <fullName evidence="4">Amp dependent CoA ligase</fullName>
    </submittedName>
</protein>
<dbReference type="Pfam" id="PF13193">
    <property type="entry name" value="AMP-binding_C"/>
    <property type="match status" value="1"/>
</dbReference>
<evidence type="ECO:0000256" key="1">
    <source>
        <dbReference type="ARBA" id="ARBA00006432"/>
    </source>
</evidence>
<feature type="domain" description="AMP-binding enzyme C-terminal" evidence="3">
    <location>
        <begin position="443"/>
        <end position="525"/>
    </location>
</feature>
<dbReference type="RefSeq" id="XP_033680303.1">
    <property type="nucleotide sequence ID" value="XM_033829627.1"/>
</dbReference>
<dbReference type="FunFam" id="3.30.300.30:FF:000007">
    <property type="entry name" value="4-coumarate--CoA ligase 2"/>
    <property type="match status" value="1"/>
</dbReference>
<evidence type="ECO:0000259" key="3">
    <source>
        <dbReference type="Pfam" id="PF13193"/>
    </source>
</evidence>
<organism evidence="4 5">
    <name type="scientific">Trematosphaeria pertusa</name>
    <dbReference type="NCBI Taxonomy" id="390896"/>
    <lineage>
        <taxon>Eukaryota</taxon>
        <taxon>Fungi</taxon>
        <taxon>Dikarya</taxon>
        <taxon>Ascomycota</taxon>
        <taxon>Pezizomycotina</taxon>
        <taxon>Dothideomycetes</taxon>
        <taxon>Pleosporomycetidae</taxon>
        <taxon>Pleosporales</taxon>
        <taxon>Massarineae</taxon>
        <taxon>Trematosphaeriaceae</taxon>
        <taxon>Trematosphaeria</taxon>
    </lineage>
</organism>
<evidence type="ECO:0000313" key="5">
    <source>
        <dbReference type="Proteomes" id="UP000800094"/>
    </source>
</evidence>
<dbReference type="EMBL" id="ML987200">
    <property type="protein sequence ID" value="KAF2245299.1"/>
    <property type="molecule type" value="Genomic_DNA"/>
</dbReference>
<dbReference type="PANTHER" id="PTHR24096:SF265">
    <property type="entry name" value="ENZYME, PUTATIVE (AFU_ORTHOLOGUE AFUA_5G14270)-RELATED"/>
    <property type="match status" value="1"/>
</dbReference>
<dbReference type="InterPro" id="IPR042099">
    <property type="entry name" value="ANL_N_sf"/>
</dbReference>
<name>A0A6A6I4Z2_9PLEO</name>
<dbReference type="GO" id="GO:0016405">
    <property type="term" value="F:CoA-ligase activity"/>
    <property type="evidence" value="ECO:0007669"/>
    <property type="project" value="TreeGrafter"/>
</dbReference>
<keyword evidence="5" id="KW-1185">Reference proteome</keyword>
<dbReference type="Gene3D" id="3.40.50.12780">
    <property type="entry name" value="N-terminal domain of ligase-like"/>
    <property type="match status" value="1"/>
</dbReference>
<gene>
    <name evidence="4" type="ORF">BU26DRAFT_521798</name>
</gene>
<reference evidence="4" key="1">
    <citation type="journal article" date="2020" name="Stud. Mycol.">
        <title>101 Dothideomycetes genomes: a test case for predicting lifestyles and emergence of pathogens.</title>
        <authorList>
            <person name="Haridas S."/>
            <person name="Albert R."/>
            <person name="Binder M."/>
            <person name="Bloem J."/>
            <person name="Labutti K."/>
            <person name="Salamov A."/>
            <person name="Andreopoulos B."/>
            <person name="Baker S."/>
            <person name="Barry K."/>
            <person name="Bills G."/>
            <person name="Bluhm B."/>
            <person name="Cannon C."/>
            <person name="Castanera R."/>
            <person name="Culley D."/>
            <person name="Daum C."/>
            <person name="Ezra D."/>
            <person name="Gonzalez J."/>
            <person name="Henrissat B."/>
            <person name="Kuo A."/>
            <person name="Liang C."/>
            <person name="Lipzen A."/>
            <person name="Lutzoni F."/>
            <person name="Magnuson J."/>
            <person name="Mondo S."/>
            <person name="Nolan M."/>
            <person name="Ohm R."/>
            <person name="Pangilinan J."/>
            <person name="Park H.-J."/>
            <person name="Ramirez L."/>
            <person name="Alfaro M."/>
            <person name="Sun H."/>
            <person name="Tritt A."/>
            <person name="Yoshinaga Y."/>
            <person name="Zwiers L.-H."/>
            <person name="Turgeon B."/>
            <person name="Goodwin S."/>
            <person name="Spatafora J."/>
            <person name="Crous P."/>
            <person name="Grigoriev I."/>
        </authorList>
    </citation>
    <scope>NUCLEOTIDE SEQUENCE</scope>
    <source>
        <strain evidence="4">CBS 122368</strain>
    </source>
</reference>
<evidence type="ECO:0000313" key="4">
    <source>
        <dbReference type="EMBL" id="KAF2245299.1"/>
    </source>
</evidence>
<dbReference type="InterPro" id="IPR000873">
    <property type="entry name" value="AMP-dep_synth/lig_dom"/>
</dbReference>
<dbReference type="InterPro" id="IPR025110">
    <property type="entry name" value="AMP-bd_C"/>
</dbReference>
<dbReference type="AlphaFoldDB" id="A0A6A6I4Z2"/>
<keyword evidence="4" id="KW-0436">Ligase</keyword>
<accession>A0A6A6I4Z2</accession>
<dbReference type="Proteomes" id="UP000800094">
    <property type="component" value="Unassembled WGS sequence"/>
</dbReference>
<comment type="similarity">
    <text evidence="1">Belongs to the ATP-dependent AMP-binding enzyme family.</text>
</comment>
<proteinExistence type="inferred from homology"/>
<sequence>MPFLAKKHSPIPSQDLLSWMFDSPKYDLDKPVYIDPSNPSRSISGREGRSLIRKVAAGLLTHGLQKGDCVVVASFNDIYYPVIVLGIIAAGGIYSGTNPSYTSHELTHHVNTLHAKFIITEPEILKPMLEAKHDVPKENIFIFNSMGQTIPNGFKGWKTLLEHGEVDWPRFTDPSASATTNCMLMFSSGTTGLPKAVQLTHRNFIAEHTIVFEDYPRPFPSTRLLALPIFHVASTPSTIIGPFRDGVTTYIMRRFDLELFLNYIQEYQATELLVVPPMAIAIIMSPARNKYNLKSVKSAMCGAAPLDKGPQARLKALLADDAPFTQVWGMTETSCIASMFSPSEHDTTGSVGRMLNNLDVKLVADDGIDISAPGVRGELCIRGPTVTRGYFENEEANTRDFDSDSFFHTGDIAYMDGETELWYIVDRKKELIKVRGFQVAPPELEATLLSHSDIVDAGVIGIPATAISATSRDGELPRAYVVLRPGAKLTEAEVVEYAAGRLAKYKRLDGGVKFVDAIPKTASGKILKRVLRETAKKEMGAKL</sequence>
<dbReference type="SUPFAM" id="SSF56801">
    <property type="entry name" value="Acetyl-CoA synthetase-like"/>
    <property type="match status" value="1"/>
</dbReference>
<dbReference type="Gene3D" id="3.30.300.30">
    <property type="match status" value="1"/>
</dbReference>
<dbReference type="CDD" id="cd05911">
    <property type="entry name" value="Firefly_Luc_like"/>
    <property type="match status" value="1"/>
</dbReference>
<dbReference type="GO" id="GO:0019748">
    <property type="term" value="P:secondary metabolic process"/>
    <property type="evidence" value="ECO:0007669"/>
    <property type="project" value="TreeGrafter"/>
</dbReference>
<feature type="domain" description="AMP-dependent synthetase/ligase" evidence="2">
    <location>
        <begin position="29"/>
        <end position="391"/>
    </location>
</feature>
<dbReference type="Pfam" id="PF00501">
    <property type="entry name" value="AMP-binding"/>
    <property type="match status" value="1"/>
</dbReference>
<dbReference type="OrthoDB" id="6509636at2759"/>
<dbReference type="InterPro" id="IPR020845">
    <property type="entry name" value="AMP-binding_CS"/>
</dbReference>
<dbReference type="PANTHER" id="PTHR24096">
    <property type="entry name" value="LONG-CHAIN-FATTY-ACID--COA LIGASE"/>
    <property type="match status" value="1"/>
</dbReference>
<dbReference type="GeneID" id="54582957"/>